<protein>
    <submittedName>
        <fullName evidence="1">Uncharacterized protein</fullName>
    </submittedName>
</protein>
<gene>
    <name evidence="1" type="ORF">K402DRAFT_180626</name>
</gene>
<keyword evidence="2" id="KW-1185">Reference proteome</keyword>
<name>A0A6G1GQC2_9PEZI</name>
<organism evidence="1 2">
    <name type="scientific">Aulographum hederae CBS 113979</name>
    <dbReference type="NCBI Taxonomy" id="1176131"/>
    <lineage>
        <taxon>Eukaryota</taxon>
        <taxon>Fungi</taxon>
        <taxon>Dikarya</taxon>
        <taxon>Ascomycota</taxon>
        <taxon>Pezizomycotina</taxon>
        <taxon>Dothideomycetes</taxon>
        <taxon>Pleosporomycetidae</taxon>
        <taxon>Aulographales</taxon>
        <taxon>Aulographaceae</taxon>
    </lineage>
</organism>
<dbReference type="AlphaFoldDB" id="A0A6G1GQC2"/>
<evidence type="ECO:0000313" key="2">
    <source>
        <dbReference type="Proteomes" id="UP000800041"/>
    </source>
</evidence>
<dbReference type="EMBL" id="ML977178">
    <property type="protein sequence ID" value="KAF1983014.1"/>
    <property type="molecule type" value="Genomic_DNA"/>
</dbReference>
<sequence>MGMKAFSGQPVRGFGVTIARALCLALHSGAGGDQPGPCPFSFLAYFSQISQLIISVNRSYQAFLSGQEGSMNESFPFAS</sequence>
<accession>A0A6G1GQC2</accession>
<reference evidence="1" key="1">
    <citation type="journal article" date="2020" name="Stud. Mycol.">
        <title>101 Dothideomycetes genomes: a test case for predicting lifestyles and emergence of pathogens.</title>
        <authorList>
            <person name="Haridas S."/>
            <person name="Albert R."/>
            <person name="Binder M."/>
            <person name="Bloem J."/>
            <person name="Labutti K."/>
            <person name="Salamov A."/>
            <person name="Andreopoulos B."/>
            <person name="Baker S."/>
            <person name="Barry K."/>
            <person name="Bills G."/>
            <person name="Bluhm B."/>
            <person name="Cannon C."/>
            <person name="Castanera R."/>
            <person name="Culley D."/>
            <person name="Daum C."/>
            <person name="Ezra D."/>
            <person name="Gonzalez J."/>
            <person name="Henrissat B."/>
            <person name="Kuo A."/>
            <person name="Liang C."/>
            <person name="Lipzen A."/>
            <person name="Lutzoni F."/>
            <person name="Magnuson J."/>
            <person name="Mondo S."/>
            <person name="Nolan M."/>
            <person name="Ohm R."/>
            <person name="Pangilinan J."/>
            <person name="Park H.-J."/>
            <person name="Ramirez L."/>
            <person name="Alfaro M."/>
            <person name="Sun H."/>
            <person name="Tritt A."/>
            <person name="Yoshinaga Y."/>
            <person name="Zwiers L.-H."/>
            <person name="Turgeon B."/>
            <person name="Goodwin S."/>
            <person name="Spatafora J."/>
            <person name="Crous P."/>
            <person name="Grigoriev I."/>
        </authorList>
    </citation>
    <scope>NUCLEOTIDE SEQUENCE</scope>
    <source>
        <strain evidence="1">CBS 113979</strain>
    </source>
</reference>
<proteinExistence type="predicted"/>
<dbReference type="Proteomes" id="UP000800041">
    <property type="component" value="Unassembled WGS sequence"/>
</dbReference>
<evidence type="ECO:0000313" key="1">
    <source>
        <dbReference type="EMBL" id="KAF1983014.1"/>
    </source>
</evidence>